<dbReference type="InterPro" id="IPR011856">
    <property type="entry name" value="tRNA_endonuc-like_dom_sf"/>
</dbReference>
<evidence type="ECO:0000313" key="3">
    <source>
        <dbReference type="Proteomes" id="UP000176244"/>
    </source>
</evidence>
<evidence type="ECO:0000313" key="2">
    <source>
        <dbReference type="EMBL" id="OFV70344.1"/>
    </source>
</evidence>
<name>A0A1F2PH82_9FIRM</name>
<dbReference type="InterPro" id="IPR014833">
    <property type="entry name" value="TnsA_N"/>
</dbReference>
<gene>
    <name evidence="2" type="ORF">ACWI_21250</name>
</gene>
<dbReference type="GO" id="GO:0003676">
    <property type="term" value="F:nucleic acid binding"/>
    <property type="evidence" value="ECO:0007669"/>
    <property type="project" value="InterPro"/>
</dbReference>
<dbReference type="AlphaFoldDB" id="A0A1F2PH82"/>
<dbReference type="Gene3D" id="3.40.1350.10">
    <property type="match status" value="1"/>
</dbReference>
<reference evidence="2 3" key="1">
    <citation type="submission" date="2015-09" db="EMBL/GenBank/DDBJ databases">
        <title>Genome sequence of Acetobacterium wieringae DSM 1911.</title>
        <authorList>
            <person name="Poehlein A."/>
            <person name="Bengelsdorf F.R."/>
            <person name="Schiel-Bengelsdorf B."/>
            <person name="Duerre P."/>
            <person name="Daniel R."/>
        </authorList>
    </citation>
    <scope>NUCLEOTIDE SEQUENCE [LARGE SCALE GENOMIC DNA]</scope>
    <source>
        <strain evidence="2 3">DSM 1911</strain>
    </source>
</reference>
<proteinExistence type="predicted"/>
<comment type="caution">
    <text evidence="2">The sequence shown here is derived from an EMBL/GenBank/DDBJ whole genome shotgun (WGS) entry which is preliminary data.</text>
</comment>
<dbReference type="EMBL" id="LKEU01000031">
    <property type="protein sequence ID" value="OFV70344.1"/>
    <property type="molecule type" value="Genomic_DNA"/>
</dbReference>
<sequence>MLSEKPIEMPRSQSYGSNYFICHSLKLNRRACFYSNLEYANFLSVELNPQIIKYVEQPLQITGKNDDGKMCKTVFDMEVLYEDNINELWEIKYSSDLTGDNKSAVRAKSQIAIQKNWCLKNNILYRVRTENDIFQGLEHLNNMRFMYHCICRTDERLLGNCIKRIKRFIEQVGDTTIGHIYESDPEPTMVFPSLVYLLIRDQIKADVFNQELNFYTEVCYGKRFLE</sequence>
<evidence type="ECO:0000259" key="1">
    <source>
        <dbReference type="Pfam" id="PF08722"/>
    </source>
</evidence>
<organism evidence="2 3">
    <name type="scientific">Acetobacterium wieringae</name>
    <dbReference type="NCBI Taxonomy" id="52694"/>
    <lineage>
        <taxon>Bacteria</taxon>
        <taxon>Bacillati</taxon>
        <taxon>Bacillota</taxon>
        <taxon>Clostridia</taxon>
        <taxon>Eubacteriales</taxon>
        <taxon>Eubacteriaceae</taxon>
        <taxon>Acetobacterium</taxon>
    </lineage>
</organism>
<protein>
    <recommendedName>
        <fullName evidence="1">TnsA endonuclease N-terminal domain-containing protein</fullName>
    </recommendedName>
</protein>
<dbReference type="Proteomes" id="UP000176244">
    <property type="component" value="Unassembled WGS sequence"/>
</dbReference>
<feature type="domain" description="TnsA endonuclease N-terminal" evidence="1">
    <location>
        <begin position="48"/>
        <end position="130"/>
    </location>
</feature>
<dbReference type="OrthoDB" id="1778922at2"/>
<dbReference type="Pfam" id="PF08722">
    <property type="entry name" value="Tn7_TnsA-like_N"/>
    <property type="match status" value="1"/>
</dbReference>
<accession>A0A1F2PH82</accession>
<dbReference type="STRING" id="52694.ACWI_21250"/>
<dbReference type="RefSeq" id="WP_051355559.1">
    <property type="nucleotide sequence ID" value="NZ_JAIPPU010000010.1"/>
</dbReference>